<reference evidence="1 2" key="1">
    <citation type="submission" date="2018-06" db="EMBL/GenBank/DDBJ databases">
        <title>Genomic Encyclopedia of Archaeal and Bacterial Type Strains, Phase II (KMG-II): from individual species to whole genera.</title>
        <authorList>
            <person name="Goeker M."/>
        </authorList>
    </citation>
    <scope>NUCLEOTIDE SEQUENCE [LARGE SCALE GENOMIC DNA]</scope>
    <source>
        <strain evidence="1 2">ATCC BAA-1881</strain>
    </source>
</reference>
<proteinExistence type="predicted"/>
<protein>
    <submittedName>
        <fullName evidence="1">Uncharacterized protein</fullName>
    </submittedName>
</protein>
<evidence type="ECO:0000313" key="1">
    <source>
        <dbReference type="EMBL" id="PZW32781.1"/>
    </source>
</evidence>
<keyword evidence="2" id="KW-1185">Reference proteome</keyword>
<dbReference type="Proteomes" id="UP000248806">
    <property type="component" value="Unassembled WGS sequence"/>
</dbReference>
<dbReference type="EMBL" id="QKUF01000004">
    <property type="protein sequence ID" value="PZW32781.1"/>
    <property type="molecule type" value="Genomic_DNA"/>
</dbReference>
<organism evidence="1 2">
    <name type="scientific">Thermosporothrix hazakensis</name>
    <dbReference type="NCBI Taxonomy" id="644383"/>
    <lineage>
        <taxon>Bacteria</taxon>
        <taxon>Bacillati</taxon>
        <taxon>Chloroflexota</taxon>
        <taxon>Ktedonobacteria</taxon>
        <taxon>Ktedonobacterales</taxon>
        <taxon>Thermosporotrichaceae</taxon>
        <taxon>Thermosporothrix</taxon>
    </lineage>
</organism>
<accession>A0A326U9L7</accession>
<name>A0A326U9L7_THEHA</name>
<evidence type="ECO:0000313" key="2">
    <source>
        <dbReference type="Proteomes" id="UP000248806"/>
    </source>
</evidence>
<dbReference type="AlphaFoldDB" id="A0A326U9L7"/>
<comment type="caution">
    <text evidence="1">The sequence shown here is derived from an EMBL/GenBank/DDBJ whole genome shotgun (WGS) entry which is preliminary data.</text>
</comment>
<gene>
    <name evidence="1" type="ORF">EI42_01873</name>
</gene>
<sequence length="52" mass="5803">MQRLLDGGNEIAHIGRLHKVCICKLLDRANKLTLSSLILSVKCNKQVIAVQF</sequence>